<dbReference type="Pfam" id="PF00356">
    <property type="entry name" value="LacI"/>
    <property type="match status" value="1"/>
</dbReference>
<keyword evidence="2 5" id="KW-0238">DNA-binding</keyword>
<dbReference type="AlphaFoldDB" id="A0A7W5ZS66"/>
<dbReference type="Gene3D" id="1.10.260.40">
    <property type="entry name" value="lambda repressor-like DNA-binding domains"/>
    <property type="match status" value="1"/>
</dbReference>
<evidence type="ECO:0000259" key="4">
    <source>
        <dbReference type="PROSITE" id="PS50932"/>
    </source>
</evidence>
<proteinExistence type="predicted"/>
<evidence type="ECO:0000256" key="2">
    <source>
        <dbReference type="ARBA" id="ARBA00023125"/>
    </source>
</evidence>
<protein>
    <submittedName>
        <fullName evidence="5">DNA-binding LacI/PurR family transcriptional regulator</fullName>
    </submittedName>
</protein>
<evidence type="ECO:0000256" key="1">
    <source>
        <dbReference type="ARBA" id="ARBA00023015"/>
    </source>
</evidence>
<dbReference type="InterPro" id="IPR046335">
    <property type="entry name" value="LacI/GalR-like_sensor"/>
</dbReference>
<dbReference type="SMART" id="SM00354">
    <property type="entry name" value="HTH_LACI"/>
    <property type="match status" value="1"/>
</dbReference>
<keyword evidence="6" id="KW-1185">Reference proteome</keyword>
<dbReference type="Pfam" id="PF13377">
    <property type="entry name" value="Peripla_BP_3"/>
    <property type="match status" value="1"/>
</dbReference>
<organism evidence="5 6">
    <name type="scientific">Novosphingobium hassiacum</name>
    <dbReference type="NCBI Taxonomy" id="173676"/>
    <lineage>
        <taxon>Bacteria</taxon>
        <taxon>Pseudomonadati</taxon>
        <taxon>Pseudomonadota</taxon>
        <taxon>Alphaproteobacteria</taxon>
        <taxon>Sphingomonadales</taxon>
        <taxon>Sphingomonadaceae</taxon>
        <taxon>Novosphingobium</taxon>
    </lineage>
</organism>
<dbReference type="SUPFAM" id="SSF53822">
    <property type="entry name" value="Periplasmic binding protein-like I"/>
    <property type="match status" value="1"/>
</dbReference>
<keyword evidence="3" id="KW-0804">Transcription</keyword>
<dbReference type="RefSeq" id="WP_183611222.1">
    <property type="nucleotide sequence ID" value="NZ_JACICY010000001.1"/>
</dbReference>
<feature type="domain" description="HTH lacI-type" evidence="4">
    <location>
        <begin position="10"/>
        <end position="64"/>
    </location>
</feature>
<dbReference type="EMBL" id="JACICY010000001">
    <property type="protein sequence ID" value="MBB3859028.1"/>
    <property type="molecule type" value="Genomic_DNA"/>
</dbReference>
<evidence type="ECO:0000313" key="5">
    <source>
        <dbReference type="EMBL" id="MBB3859028.1"/>
    </source>
</evidence>
<reference evidence="5 6" key="1">
    <citation type="submission" date="2020-08" db="EMBL/GenBank/DDBJ databases">
        <title>Genomic Encyclopedia of Type Strains, Phase IV (KMG-IV): sequencing the most valuable type-strain genomes for metagenomic binning, comparative biology and taxonomic classification.</title>
        <authorList>
            <person name="Goeker M."/>
        </authorList>
    </citation>
    <scope>NUCLEOTIDE SEQUENCE [LARGE SCALE GENOMIC DNA]</scope>
    <source>
        <strain evidence="5 6">DSM 14552</strain>
    </source>
</reference>
<name>A0A7W5ZS66_9SPHN</name>
<comment type="caution">
    <text evidence="5">The sequence shown here is derived from an EMBL/GenBank/DDBJ whole genome shotgun (WGS) entry which is preliminary data.</text>
</comment>
<dbReference type="PANTHER" id="PTHR30146:SF120">
    <property type="entry name" value="ALANINE RACEMASE"/>
    <property type="match status" value="1"/>
</dbReference>
<dbReference type="GO" id="GO:0000976">
    <property type="term" value="F:transcription cis-regulatory region binding"/>
    <property type="evidence" value="ECO:0007669"/>
    <property type="project" value="TreeGrafter"/>
</dbReference>
<dbReference type="InterPro" id="IPR000843">
    <property type="entry name" value="HTH_LacI"/>
</dbReference>
<evidence type="ECO:0000256" key="3">
    <source>
        <dbReference type="ARBA" id="ARBA00023163"/>
    </source>
</evidence>
<accession>A0A7W5ZS66</accession>
<evidence type="ECO:0000313" key="6">
    <source>
        <dbReference type="Proteomes" id="UP000562395"/>
    </source>
</evidence>
<dbReference type="InterPro" id="IPR028082">
    <property type="entry name" value="Peripla_BP_I"/>
</dbReference>
<dbReference type="CDD" id="cd01392">
    <property type="entry name" value="HTH_LacI"/>
    <property type="match status" value="1"/>
</dbReference>
<dbReference type="Gene3D" id="3.40.50.2300">
    <property type="match status" value="2"/>
</dbReference>
<dbReference type="PANTHER" id="PTHR30146">
    <property type="entry name" value="LACI-RELATED TRANSCRIPTIONAL REPRESSOR"/>
    <property type="match status" value="1"/>
</dbReference>
<sequence>MPSDRKIIRVTSFDVAEAAGVSQSTVSRALAGDASISEPTRLRVTEAARRLNYQVDENAARLRRGRTGTIALVMICREGQDRKDINPFYFSLLGSICAAASARGYETLVAFQDKAENFWGHFQERRKADGMIVIGTTTNTAAWDYFRELPQGTHWTCWGSPDNTMPWVRSDNLSGATLATRHLLVRNYTRIVCITSATSPQRQFQERYEGYAEAMRQAGHEPRLIQVESGLAREEQGRRAAIALCDSGEPFDAIFAVCDEMALGALKELTARGYSIPDQVGIIGFDGIRAGAWSTPPLTSVEPDFQMAGSLLVEQLLAKINGTEGSGRRAPVKLLVRGSTRA</sequence>
<dbReference type="Proteomes" id="UP000562395">
    <property type="component" value="Unassembled WGS sequence"/>
</dbReference>
<dbReference type="PROSITE" id="PS50932">
    <property type="entry name" value="HTH_LACI_2"/>
    <property type="match status" value="1"/>
</dbReference>
<dbReference type="GO" id="GO:0003700">
    <property type="term" value="F:DNA-binding transcription factor activity"/>
    <property type="evidence" value="ECO:0007669"/>
    <property type="project" value="TreeGrafter"/>
</dbReference>
<dbReference type="SUPFAM" id="SSF47413">
    <property type="entry name" value="lambda repressor-like DNA-binding domains"/>
    <property type="match status" value="1"/>
</dbReference>
<gene>
    <name evidence="5" type="ORF">GGQ88_000268</name>
</gene>
<dbReference type="InterPro" id="IPR010982">
    <property type="entry name" value="Lambda_DNA-bd_dom_sf"/>
</dbReference>
<keyword evidence="1" id="KW-0805">Transcription regulation</keyword>